<evidence type="ECO:0000256" key="1">
    <source>
        <dbReference type="SAM" id="Phobius"/>
    </source>
</evidence>
<dbReference type="Proteomes" id="UP000676079">
    <property type="component" value="Chromosome"/>
</dbReference>
<evidence type="ECO:0000313" key="2">
    <source>
        <dbReference type="EMBL" id="QUX22906.1"/>
    </source>
</evidence>
<feature type="transmembrane region" description="Helical" evidence="1">
    <location>
        <begin position="26"/>
        <end position="48"/>
    </location>
</feature>
<sequence>MDTTTQGVARTFGPETLPPALRAACLLWLVAIGAGVVESVIGASGVIAAEGFGPGLAANIALRTVVYGGAALLVLHLYRGRGWARIALAVLLGCIGLATLVVPLVGWFADGGDAGAALAAADAADLAYYTVRGLHIAAVPAAMVAMFLPSSGAHLRRRP</sequence>
<keyword evidence="1" id="KW-0812">Transmembrane</keyword>
<evidence type="ECO:0008006" key="4">
    <source>
        <dbReference type="Google" id="ProtNLM"/>
    </source>
</evidence>
<gene>
    <name evidence="2" type="ORF">KGD84_00335</name>
</gene>
<protein>
    <recommendedName>
        <fullName evidence="4">DUF4149 domain-containing protein</fullName>
    </recommendedName>
</protein>
<keyword evidence="1" id="KW-0472">Membrane</keyword>
<name>A0ABX8BL28_9ACTN</name>
<feature type="transmembrane region" description="Helical" evidence="1">
    <location>
        <begin position="129"/>
        <end position="148"/>
    </location>
</feature>
<evidence type="ECO:0000313" key="3">
    <source>
        <dbReference type="Proteomes" id="UP000676079"/>
    </source>
</evidence>
<accession>A0ABX8BL28</accession>
<feature type="transmembrane region" description="Helical" evidence="1">
    <location>
        <begin position="86"/>
        <end position="109"/>
    </location>
</feature>
<dbReference type="EMBL" id="CP074133">
    <property type="protein sequence ID" value="QUX22906.1"/>
    <property type="molecule type" value="Genomic_DNA"/>
</dbReference>
<dbReference type="RefSeq" id="WP_220564119.1">
    <property type="nucleotide sequence ID" value="NZ_CP074133.1"/>
</dbReference>
<proteinExistence type="predicted"/>
<keyword evidence="3" id="KW-1185">Reference proteome</keyword>
<keyword evidence="1" id="KW-1133">Transmembrane helix</keyword>
<reference evidence="2 3" key="1">
    <citation type="submission" date="2021-05" db="EMBL/GenBank/DDBJ databases">
        <title>Direct Submission.</title>
        <authorList>
            <person name="Li K."/>
            <person name="Gao J."/>
        </authorList>
    </citation>
    <scope>NUCLEOTIDE SEQUENCE [LARGE SCALE GENOMIC DNA]</scope>
    <source>
        <strain evidence="2 3">Mg02</strain>
    </source>
</reference>
<organism evidence="2 3">
    <name type="scientific">Nocardiopsis changdeensis</name>
    <dbReference type="NCBI Taxonomy" id="2831969"/>
    <lineage>
        <taxon>Bacteria</taxon>
        <taxon>Bacillati</taxon>
        <taxon>Actinomycetota</taxon>
        <taxon>Actinomycetes</taxon>
        <taxon>Streptosporangiales</taxon>
        <taxon>Nocardiopsidaceae</taxon>
        <taxon>Nocardiopsis</taxon>
    </lineage>
</organism>
<feature type="transmembrane region" description="Helical" evidence="1">
    <location>
        <begin position="60"/>
        <end position="79"/>
    </location>
</feature>